<dbReference type="Proteomes" id="UP001295684">
    <property type="component" value="Unassembled WGS sequence"/>
</dbReference>
<feature type="coiled-coil region" evidence="1">
    <location>
        <begin position="132"/>
        <end position="285"/>
    </location>
</feature>
<keyword evidence="4" id="KW-1185">Reference proteome</keyword>
<feature type="compositionally biased region" description="Low complexity" evidence="2">
    <location>
        <begin position="553"/>
        <end position="564"/>
    </location>
</feature>
<sequence>MDHRCCYHYSEEPVHHVDRYYYDVPRYEERIVRKVRYDYEGAIREASMGNEELRKLLAMREDEIKVLQSEIQTFRADHEKKVREEDDYEKNFRDADQRIIILTEKIRDAQIDLRNIRGGRYGGELERLLAIKSNKEREHNDLKAYLERLQNELALVKDDGHKLKLTIEEKETAIREFEDDHEARRLAEKQEIEQLEDSIDANRKEAEKIDAKIGEEDRRIRELTIENRDIEILEEEIKVRKDDSDHLKNDLQTLRQEVLELREKSEQIEQEHAQNQHEINEYESHNKAVHDNNSELVTAINRLVKAEDNVRLAPDVYSAESYHYGRMSLRGLFDLHRTHYHDEGRHSYHRAHSYGGRHSYNRAHSLGRRPIVHQVDQVPHTRYLSSDRVVERDPEIAQLYNRRRVDLRNNRVYKIYESGHDTWNRPTRYVMDRFLRRHHCQADDRHDLGYRVFSYKNHNSVFNQLLGYRHASEALHRRQDSEIFELANKQREERLSMKGVFNQYSKHHSEEQRQPSGASRVFSAAANAAKRQRESNTRQDTQTKVTNEGGRRVTTTTTTKVTKTGFQASGW</sequence>
<accession>A0AAD1X8L8</accession>
<proteinExistence type="predicted"/>
<comment type="caution">
    <text evidence="3">The sequence shown here is derived from an EMBL/GenBank/DDBJ whole genome shotgun (WGS) entry which is preliminary data.</text>
</comment>
<reference evidence="3" key="1">
    <citation type="submission" date="2023-07" db="EMBL/GenBank/DDBJ databases">
        <authorList>
            <consortium name="AG Swart"/>
            <person name="Singh M."/>
            <person name="Singh A."/>
            <person name="Seah K."/>
            <person name="Emmerich C."/>
        </authorList>
    </citation>
    <scope>NUCLEOTIDE SEQUENCE</scope>
    <source>
        <strain evidence="3">DP1</strain>
    </source>
</reference>
<dbReference type="AlphaFoldDB" id="A0AAD1X8L8"/>
<evidence type="ECO:0000256" key="2">
    <source>
        <dbReference type="SAM" id="MobiDB-lite"/>
    </source>
</evidence>
<evidence type="ECO:0000256" key="1">
    <source>
        <dbReference type="SAM" id="Coils"/>
    </source>
</evidence>
<name>A0AAD1X8L8_EUPCR</name>
<keyword evidence="1" id="KW-0175">Coiled coil</keyword>
<evidence type="ECO:0000313" key="3">
    <source>
        <dbReference type="EMBL" id="CAI2361470.1"/>
    </source>
</evidence>
<dbReference type="EMBL" id="CAMPGE010002660">
    <property type="protein sequence ID" value="CAI2361470.1"/>
    <property type="molecule type" value="Genomic_DNA"/>
</dbReference>
<protein>
    <submittedName>
        <fullName evidence="3">Uncharacterized protein</fullName>
    </submittedName>
</protein>
<organism evidence="3 4">
    <name type="scientific">Euplotes crassus</name>
    <dbReference type="NCBI Taxonomy" id="5936"/>
    <lineage>
        <taxon>Eukaryota</taxon>
        <taxon>Sar</taxon>
        <taxon>Alveolata</taxon>
        <taxon>Ciliophora</taxon>
        <taxon>Intramacronucleata</taxon>
        <taxon>Spirotrichea</taxon>
        <taxon>Hypotrichia</taxon>
        <taxon>Euplotida</taxon>
        <taxon>Euplotidae</taxon>
        <taxon>Moneuplotes</taxon>
    </lineage>
</organism>
<gene>
    <name evidence="3" type="ORF">ECRASSUSDP1_LOCUS2781</name>
</gene>
<evidence type="ECO:0000313" key="4">
    <source>
        <dbReference type="Proteomes" id="UP001295684"/>
    </source>
</evidence>
<feature type="region of interest" description="Disordered" evidence="2">
    <location>
        <begin position="525"/>
        <end position="571"/>
    </location>
</feature>